<dbReference type="EMBL" id="MAHS01000013">
    <property type="protein sequence ID" value="OPB47435.1"/>
    <property type="molecule type" value="Genomic_DNA"/>
</dbReference>
<reference evidence="3 5" key="3">
    <citation type="submission" date="2018-06" db="EMBL/GenBank/DDBJ databases">
        <authorList>
            <consortium name="Pathogen Informatics"/>
            <person name="Doyle S."/>
        </authorList>
    </citation>
    <scope>NUCLEOTIDE SEQUENCE [LARGE SCALE GENOMIC DNA]</scope>
    <source>
        <strain evidence="3 5">NCTC10588</strain>
    </source>
</reference>
<evidence type="ECO:0000313" key="5">
    <source>
        <dbReference type="Proteomes" id="UP000254876"/>
    </source>
</evidence>
<proteinExistence type="predicted"/>
<dbReference type="AlphaFoldDB" id="A0A494J427"/>
<protein>
    <submittedName>
        <fullName evidence="2">Uncharacterized protein</fullName>
    </submittedName>
</protein>
<evidence type="ECO:0000313" key="4">
    <source>
        <dbReference type="Proteomes" id="UP000189738"/>
    </source>
</evidence>
<evidence type="ECO:0000313" key="1">
    <source>
        <dbReference type="EMBL" id="AQX52565.1"/>
    </source>
</evidence>
<dbReference type="Proteomes" id="UP000189738">
    <property type="component" value="Chromosome"/>
</dbReference>
<gene>
    <name evidence="1" type="ORF">AYC66_18585</name>
    <name evidence="2" type="ORF">BAY09_07215</name>
    <name evidence="3" type="ORF">NCTC10588_01004</name>
</gene>
<accession>A0A494J427</accession>
<reference evidence="1 4" key="1">
    <citation type="submission" date="2016-02" db="EMBL/GenBank/DDBJ databases">
        <authorList>
            <person name="Nicholson A.C."/>
            <person name="Humrighouse B.W."/>
            <person name="Loparev V."/>
            <person name="Emery B."/>
            <person name="Graziano J."/>
            <person name="McQuiston J.R."/>
        </authorList>
    </citation>
    <scope>NUCLEOTIDE SEQUENCE [LARGE SCALE GENOMIC DNA]</scope>
    <source>
        <strain evidence="1 4">E6809</strain>
    </source>
</reference>
<evidence type="ECO:0000313" key="2">
    <source>
        <dbReference type="EMBL" id="OPB47435.1"/>
    </source>
</evidence>
<dbReference type="RefSeq" id="WP_078691307.1">
    <property type="nucleotide sequence ID" value="NZ_CP014339.1"/>
</dbReference>
<dbReference type="Proteomes" id="UP000254876">
    <property type="component" value="Unassembled WGS sequence"/>
</dbReference>
<dbReference type="EMBL" id="CP014339">
    <property type="protein sequence ID" value="AQX52565.1"/>
    <property type="molecule type" value="Genomic_DNA"/>
</dbReference>
<sequence>MKKIIVLFFISIFSLFFGQKAKTIVKKNTAKINCFLPNGEKCPQEKLGQNMYETNINFEPKRRTWFSYPKEGRYKNVFVVFKSLTKDPLYVHPYKGEEYTPEEIKEIINETDYSYYFGDYYKGYPPSGLYMDIEKFINEKTLIDSFVLDTLGSPSDYGESYTKGRSTKYYYYSQYKVKIWFVNGLAVGYDRTK</sequence>
<name>A0A494J427_9FLAO</name>
<dbReference type="EMBL" id="UFYD01000001">
    <property type="protein sequence ID" value="STC97917.1"/>
    <property type="molecule type" value="Genomic_DNA"/>
</dbReference>
<organism evidence="2">
    <name type="scientific">Elizabethkingia anophelis</name>
    <dbReference type="NCBI Taxonomy" id="1117645"/>
    <lineage>
        <taxon>Bacteria</taxon>
        <taxon>Pseudomonadati</taxon>
        <taxon>Bacteroidota</taxon>
        <taxon>Flavobacteriia</taxon>
        <taxon>Flavobacteriales</taxon>
        <taxon>Weeksellaceae</taxon>
        <taxon>Elizabethkingia</taxon>
    </lineage>
</organism>
<reference evidence="2" key="2">
    <citation type="submission" date="2016-06" db="EMBL/GenBank/DDBJ databases">
        <authorList>
            <person name="Nicholson A.C."/>
        </authorList>
    </citation>
    <scope>NUCLEOTIDE SEQUENCE [LARGE SCALE GENOMIC DNA]</scope>
    <source>
        <strain evidence="2">E6809</strain>
    </source>
</reference>
<evidence type="ECO:0000313" key="3">
    <source>
        <dbReference type="EMBL" id="STC97917.1"/>
    </source>
</evidence>